<keyword evidence="1" id="KW-0472">Membrane</keyword>
<evidence type="ECO:0000313" key="3">
    <source>
        <dbReference type="Proteomes" id="UP001472677"/>
    </source>
</evidence>
<organism evidence="2 3">
    <name type="scientific">Hibiscus sabdariffa</name>
    <name type="common">roselle</name>
    <dbReference type="NCBI Taxonomy" id="183260"/>
    <lineage>
        <taxon>Eukaryota</taxon>
        <taxon>Viridiplantae</taxon>
        <taxon>Streptophyta</taxon>
        <taxon>Embryophyta</taxon>
        <taxon>Tracheophyta</taxon>
        <taxon>Spermatophyta</taxon>
        <taxon>Magnoliopsida</taxon>
        <taxon>eudicotyledons</taxon>
        <taxon>Gunneridae</taxon>
        <taxon>Pentapetalae</taxon>
        <taxon>rosids</taxon>
        <taxon>malvids</taxon>
        <taxon>Malvales</taxon>
        <taxon>Malvaceae</taxon>
        <taxon>Malvoideae</taxon>
        <taxon>Hibiscus</taxon>
    </lineage>
</organism>
<proteinExistence type="predicted"/>
<evidence type="ECO:0000256" key="1">
    <source>
        <dbReference type="SAM" id="Phobius"/>
    </source>
</evidence>
<keyword evidence="1" id="KW-1133">Transmembrane helix</keyword>
<dbReference type="Proteomes" id="UP001472677">
    <property type="component" value="Unassembled WGS sequence"/>
</dbReference>
<keyword evidence="3" id="KW-1185">Reference proteome</keyword>
<comment type="caution">
    <text evidence="2">The sequence shown here is derived from an EMBL/GenBank/DDBJ whole genome shotgun (WGS) entry which is preliminary data.</text>
</comment>
<name>A0ABR2F2C1_9ROSI</name>
<evidence type="ECO:0000313" key="2">
    <source>
        <dbReference type="EMBL" id="KAK8569100.1"/>
    </source>
</evidence>
<gene>
    <name evidence="2" type="ORF">V6N12_007632</name>
</gene>
<reference evidence="2 3" key="1">
    <citation type="journal article" date="2024" name="G3 (Bethesda)">
        <title>Genome assembly of Hibiscus sabdariffa L. provides insights into metabolisms of medicinal natural products.</title>
        <authorList>
            <person name="Kim T."/>
        </authorList>
    </citation>
    <scope>NUCLEOTIDE SEQUENCE [LARGE SCALE GENOMIC DNA]</scope>
    <source>
        <strain evidence="2">TK-2024</strain>
        <tissue evidence="2">Old leaves</tissue>
    </source>
</reference>
<keyword evidence="1" id="KW-0812">Transmembrane</keyword>
<feature type="transmembrane region" description="Helical" evidence="1">
    <location>
        <begin position="143"/>
        <end position="166"/>
    </location>
</feature>
<dbReference type="EMBL" id="JBBPBM010000009">
    <property type="protein sequence ID" value="KAK8569100.1"/>
    <property type="molecule type" value="Genomic_DNA"/>
</dbReference>
<sequence length="167" mass="18257">MENPSLELDGIPPERPPEALDHIYVMSVRERHGFLVAVDDQNVAKKAKGDDEWLEGMETDLLGAENRVDVGGDGTPALPGDGYGEGTAKNLVSTKGSYVSVMARDAHPRGDDKEGLGFGVDNVVVLDEDCIVDEFGLFPRLKFLAVFMIKLIEVCGMCLLFVYWVVI</sequence>
<accession>A0ABR2F2C1</accession>
<protein>
    <submittedName>
        <fullName evidence="2">Uncharacterized protein</fullName>
    </submittedName>
</protein>